<proteinExistence type="predicted"/>
<evidence type="ECO:0000313" key="2">
    <source>
        <dbReference type="EMBL" id="OGC47818.1"/>
    </source>
</evidence>
<comment type="caution">
    <text evidence="2">The sequence shown here is derived from an EMBL/GenBank/DDBJ whole genome shotgun (WGS) entry which is preliminary data.</text>
</comment>
<keyword evidence="1" id="KW-0472">Membrane</keyword>
<name>A0A1F4US95_UNCKA</name>
<keyword evidence="1" id="KW-1133">Transmembrane helix</keyword>
<gene>
    <name evidence="2" type="ORF">A2886_00330</name>
</gene>
<feature type="transmembrane region" description="Helical" evidence="1">
    <location>
        <begin position="64"/>
        <end position="93"/>
    </location>
</feature>
<organism evidence="2 3">
    <name type="scientific">candidate division WWE3 bacterium RIFCSPHIGHO2_01_FULL_42_13</name>
    <dbReference type="NCBI Taxonomy" id="1802617"/>
    <lineage>
        <taxon>Bacteria</taxon>
        <taxon>Katanobacteria</taxon>
    </lineage>
</organism>
<dbReference type="Proteomes" id="UP000176608">
    <property type="component" value="Unassembled WGS sequence"/>
</dbReference>
<evidence type="ECO:0000256" key="1">
    <source>
        <dbReference type="SAM" id="Phobius"/>
    </source>
</evidence>
<evidence type="ECO:0000313" key="3">
    <source>
        <dbReference type="Proteomes" id="UP000176608"/>
    </source>
</evidence>
<keyword evidence="1" id="KW-0812">Transmembrane</keyword>
<dbReference type="EMBL" id="MEVA01000003">
    <property type="protein sequence ID" value="OGC47818.1"/>
    <property type="molecule type" value="Genomic_DNA"/>
</dbReference>
<sequence length="198" mass="22086">MATRFTDITDFLGVTNTKEKEPILPVKPSATPESEGERRILFSWDTVSRVGYSDRGNPKLSRTLLIIGVVVAFLLVAMGEFLLIAVVASIIFLRQVLSATPAEAVHHDLTNHGVSYSGEFYSWGEFSNFYLAEDKGVDVLCLNLTNRVPGRLYLLLSSGDREKVKDIVGQYVSMLPEEPKTFFDKVYDFAASRISIDK</sequence>
<dbReference type="AlphaFoldDB" id="A0A1F4US95"/>
<accession>A0A1F4US95</accession>
<protein>
    <recommendedName>
        <fullName evidence="4">DUF5673 domain-containing protein</fullName>
    </recommendedName>
</protein>
<dbReference type="STRING" id="1802617.A2886_00330"/>
<evidence type="ECO:0008006" key="4">
    <source>
        <dbReference type="Google" id="ProtNLM"/>
    </source>
</evidence>
<reference evidence="2 3" key="1">
    <citation type="journal article" date="2016" name="Nat. Commun.">
        <title>Thousands of microbial genomes shed light on interconnected biogeochemical processes in an aquifer system.</title>
        <authorList>
            <person name="Anantharaman K."/>
            <person name="Brown C.T."/>
            <person name="Hug L.A."/>
            <person name="Sharon I."/>
            <person name="Castelle C.J."/>
            <person name="Probst A.J."/>
            <person name="Thomas B.C."/>
            <person name="Singh A."/>
            <person name="Wilkins M.J."/>
            <person name="Karaoz U."/>
            <person name="Brodie E.L."/>
            <person name="Williams K.H."/>
            <person name="Hubbard S.S."/>
            <person name="Banfield J.F."/>
        </authorList>
    </citation>
    <scope>NUCLEOTIDE SEQUENCE [LARGE SCALE GENOMIC DNA]</scope>
</reference>